<dbReference type="RefSeq" id="WP_307343103.1">
    <property type="nucleotide sequence ID" value="NZ_JAUSUQ010000020.1"/>
</dbReference>
<reference evidence="1 2" key="1">
    <citation type="submission" date="2023-07" db="EMBL/GenBank/DDBJ databases">
        <title>Genomic Encyclopedia of Type Strains, Phase IV (KMG-IV): sequencing the most valuable type-strain genomes for metagenomic binning, comparative biology and taxonomic classification.</title>
        <authorList>
            <person name="Goeker M."/>
        </authorList>
    </citation>
    <scope>NUCLEOTIDE SEQUENCE [LARGE SCALE GENOMIC DNA]</scope>
    <source>
        <strain evidence="1 2">DSM 17740</strain>
    </source>
</reference>
<accession>A0ABU0CWL4</accession>
<evidence type="ECO:0000313" key="2">
    <source>
        <dbReference type="Proteomes" id="UP001232445"/>
    </source>
</evidence>
<dbReference type="Gene3D" id="2.30.130.110">
    <property type="match status" value="1"/>
</dbReference>
<dbReference type="EMBL" id="JAUSUQ010000020">
    <property type="protein sequence ID" value="MDQ0340813.1"/>
    <property type="molecule type" value="Genomic_DNA"/>
</dbReference>
<gene>
    <name evidence="1" type="ORF">J2S00_003653</name>
</gene>
<name>A0ABU0CWL4_9BACI</name>
<dbReference type="PANTHER" id="PTHR30536:SF5">
    <property type="entry name" value="ALTRONATE DEHYDRATASE"/>
    <property type="match status" value="1"/>
</dbReference>
<dbReference type="CDD" id="cd11613">
    <property type="entry name" value="SAF_AH_GD"/>
    <property type="match status" value="1"/>
</dbReference>
<proteinExistence type="predicted"/>
<dbReference type="PANTHER" id="PTHR30536">
    <property type="entry name" value="ALTRONATE/GALACTARATE DEHYDRATASE"/>
    <property type="match status" value="1"/>
</dbReference>
<organism evidence="1 2">
    <name type="scientific">Caldalkalibacillus uzonensis</name>
    <dbReference type="NCBI Taxonomy" id="353224"/>
    <lineage>
        <taxon>Bacteria</taxon>
        <taxon>Bacillati</taxon>
        <taxon>Bacillota</taxon>
        <taxon>Bacilli</taxon>
        <taxon>Bacillales</taxon>
        <taxon>Bacillaceae</taxon>
        <taxon>Caldalkalibacillus</taxon>
    </lineage>
</organism>
<comment type="caution">
    <text evidence="1">The sequence shown here is derived from an EMBL/GenBank/DDBJ whole genome shotgun (WGS) entry which is preliminary data.</text>
</comment>
<dbReference type="InterPro" id="IPR044144">
    <property type="entry name" value="SAF_UxaA/GarD"/>
</dbReference>
<keyword evidence="2" id="KW-1185">Reference proteome</keyword>
<sequence>MSQVHLIMNQKEKLILVIDPKDNVGVALTDIREGDTCIIRRGDIVEQMTALDNIPFGHKIALTNVEKDEPVYKYGEEIGKMKEGIKRGGWIHSHNMYCERGMG</sequence>
<protein>
    <submittedName>
        <fullName evidence="1">Altronate dehydratase</fullName>
    </submittedName>
</protein>
<evidence type="ECO:0000313" key="1">
    <source>
        <dbReference type="EMBL" id="MDQ0340813.1"/>
    </source>
</evidence>
<dbReference type="InterPro" id="IPR052172">
    <property type="entry name" value="UxaA_altronate/galactarate_dh"/>
</dbReference>
<dbReference type="Proteomes" id="UP001232445">
    <property type="component" value="Unassembled WGS sequence"/>
</dbReference>